<dbReference type="PANTHER" id="PTHR42085">
    <property type="entry name" value="F-BOX DOMAIN-CONTAINING PROTEIN"/>
    <property type="match status" value="1"/>
</dbReference>
<reference evidence="2" key="1">
    <citation type="journal article" date="2020" name="Stud. Mycol.">
        <title>101 Dothideomycetes genomes: A test case for predicting lifestyles and emergence of pathogens.</title>
        <authorList>
            <person name="Haridas S."/>
            <person name="Albert R."/>
            <person name="Binder M."/>
            <person name="Bloem J."/>
            <person name="LaButti K."/>
            <person name="Salamov A."/>
            <person name="Andreopoulos B."/>
            <person name="Baker S."/>
            <person name="Barry K."/>
            <person name="Bills G."/>
            <person name="Bluhm B."/>
            <person name="Cannon C."/>
            <person name="Castanera R."/>
            <person name="Culley D."/>
            <person name="Daum C."/>
            <person name="Ezra D."/>
            <person name="Gonzalez J."/>
            <person name="Henrissat B."/>
            <person name="Kuo A."/>
            <person name="Liang C."/>
            <person name="Lipzen A."/>
            <person name="Lutzoni F."/>
            <person name="Magnuson J."/>
            <person name="Mondo S."/>
            <person name="Nolan M."/>
            <person name="Ohm R."/>
            <person name="Pangilinan J."/>
            <person name="Park H.-J."/>
            <person name="Ramirez L."/>
            <person name="Alfaro M."/>
            <person name="Sun H."/>
            <person name="Tritt A."/>
            <person name="Yoshinaga Y."/>
            <person name="Zwiers L.-H."/>
            <person name="Turgeon B."/>
            <person name="Goodwin S."/>
            <person name="Spatafora J."/>
            <person name="Crous P."/>
            <person name="Grigoriev I."/>
        </authorList>
    </citation>
    <scope>NUCLEOTIDE SEQUENCE [LARGE SCALE GENOMIC DNA]</scope>
    <source>
        <strain evidence="2">CBS 304.66</strain>
    </source>
</reference>
<gene>
    <name evidence="1" type="ORF">CC78DRAFT_567543</name>
</gene>
<dbReference type="InterPro" id="IPR038883">
    <property type="entry name" value="AN11006-like"/>
</dbReference>
<dbReference type="OrthoDB" id="5272396at2759"/>
<proteinExistence type="predicted"/>
<organism evidence="1 2">
    <name type="scientific">Lojkania enalia</name>
    <dbReference type="NCBI Taxonomy" id="147567"/>
    <lineage>
        <taxon>Eukaryota</taxon>
        <taxon>Fungi</taxon>
        <taxon>Dikarya</taxon>
        <taxon>Ascomycota</taxon>
        <taxon>Pezizomycotina</taxon>
        <taxon>Dothideomycetes</taxon>
        <taxon>Pleosporomycetidae</taxon>
        <taxon>Pleosporales</taxon>
        <taxon>Pleosporales incertae sedis</taxon>
        <taxon>Lojkania</taxon>
    </lineage>
</organism>
<protein>
    <submittedName>
        <fullName evidence="1">Uncharacterized protein</fullName>
    </submittedName>
</protein>
<sequence>MELYIERKWARPHTGKTFPLMELPVELRLGVYRYILVQNDPIELWPHVKNNTMYCANNYRRQGFREYRSLNSVRRLLRVSSVVNEEASQIYYGENQFRFSGINGWMVFSAFLYTIGPRHSRFLTHITIHVPFPGRDYLALPTSVNHILNERICQFRPQQHIHFGTAIRRYGLKIPDIWTYDGSIRDCVSKLTTSNLRTFRLVLPPTYYIDHSSRLTYYWDLLKQLKDTLDAAREDQSREPLDFGFIFLRIRDEELVTLENAQIFAPYLWRYTGQVKRMIEIVRHTDWITGIQYGVHDRKGKYEVMGRDACIGITGPNAFMKEQLQEEDWKEAAV</sequence>
<accession>A0A9P4N506</accession>
<name>A0A9P4N506_9PLEO</name>
<dbReference type="EMBL" id="ML986605">
    <property type="protein sequence ID" value="KAF2265483.1"/>
    <property type="molecule type" value="Genomic_DNA"/>
</dbReference>
<dbReference type="AlphaFoldDB" id="A0A9P4N506"/>
<dbReference type="Proteomes" id="UP000800093">
    <property type="component" value="Unassembled WGS sequence"/>
</dbReference>
<comment type="caution">
    <text evidence="1">The sequence shown here is derived from an EMBL/GenBank/DDBJ whole genome shotgun (WGS) entry which is preliminary data.</text>
</comment>
<dbReference type="PANTHER" id="PTHR42085:SF2">
    <property type="entry name" value="F-BOX DOMAIN-CONTAINING PROTEIN"/>
    <property type="match status" value="1"/>
</dbReference>
<evidence type="ECO:0000313" key="2">
    <source>
        <dbReference type="Proteomes" id="UP000800093"/>
    </source>
</evidence>
<evidence type="ECO:0000313" key="1">
    <source>
        <dbReference type="EMBL" id="KAF2265483.1"/>
    </source>
</evidence>
<keyword evidence="2" id="KW-1185">Reference proteome</keyword>